<keyword evidence="3" id="KW-0902">Two-component regulatory system</keyword>
<dbReference type="CDD" id="cd16917">
    <property type="entry name" value="HATPase_UhpB-NarQ-NarX-like"/>
    <property type="match status" value="1"/>
</dbReference>
<dbReference type="GO" id="GO:0016020">
    <property type="term" value="C:membrane"/>
    <property type="evidence" value="ECO:0007669"/>
    <property type="project" value="InterPro"/>
</dbReference>
<evidence type="ECO:0000256" key="1">
    <source>
        <dbReference type="ARBA" id="ARBA00022679"/>
    </source>
</evidence>
<dbReference type="InterPro" id="IPR011712">
    <property type="entry name" value="Sig_transdc_His_kin_sub3_dim/P"/>
</dbReference>
<dbReference type="GO" id="GO:0000155">
    <property type="term" value="F:phosphorelay sensor kinase activity"/>
    <property type="evidence" value="ECO:0007669"/>
    <property type="project" value="InterPro"/>
</dbReference>
<keyword evidence="4" id="KW-0472">Membrane</keyword>
<sequence>MAHSTLTPVFVGLRTGLHVLFAALLVLVVVRIVVVGASGSWVPLTLSALFAGVYLLGALVARAAGARRTVVGAVWIVALTLVWIALLVLVPEAAYLVFPLFFLYLHVLPRVVGPAAVVVATLVAVVALGLHGGFTVGGVVGPLVGAGVALLIGLGYRALAREAVEREALVAELLATRDRLAATEREQGVLAERARLAREIHDTVAQGLSSIQMLLHAAERADGERPGLDHIRLARKTAADGLADTRRFIRELTPPSLDQGLAAALRRLAEQQWTRDGLTATVEVPEVSLPMDVQTALLRIAQGAVANVVQHARATTVRLTLGVTDREARLTVADDGVGFDPVTAQARAGSTDSFGLRAMQDRVEQFGGRLDITSGPGRGTTLVAALEVP</sequence>
<keyword evidence="1" id="KW-0808">Transferase</keyword>
<proteinExistence type="predicted"/>
<evidence type="ECO:0000256" key="2">
    <source>
        <dbReference type="ARBA" id="ARBA00022777"/>
    </source>
</evidence>
<evidence type="ECO:0000256" key="4">
    <source>
        <dbReference type="SAM" id="Phobius"/>
    </source>
</evidence>
<feature type="transmembrane region" description="Helical" evidence="4">
    <location>
        <begin position="15"/>
        <end position="34"/>
    </location>
</feature>
<dbReference type="InterPro" id="IPR003594">
    <property type="entry name" value="HATPase_dom"/>
</dbReference>
<dbReference type="AlphaFoldDB" id="A0A4R6DH45"/>
<dbReference type="Pfam" id="PF07730">
    <property type="entry name" value="HisKA_3"/>
    <property type="match status" value="1"/>
</dbReference>
<keyword evidence="4" id="KW-1133">Transmembrane helix</keyword>
<dbReference type="PIRSF" id="PIRSF037434">
    <property type="entry name" value="STHK_ChrS"/>
    <property type="match status" value="1"/>
</dbReference>
<dbReference type="SUPFAM" id="SSF55874">
    <property type="entry name" value="ATPase domain of HSP90 chaperone/DNA topoisomerase II/histidine kinase"/>
    <property type="match status" value="1"/>
</dbReference>
<evidence type="ECO:0000259" key="5">
    <source>
        <dbReference type="PROSITE" id="PS50109"/>
    </source>
</evidence>
<dbReference type="OrthoDB" id="144293at2"/>
<protein>
    <submittedName>
        <fullName evidence="6">Signal transduction histidine kinase</fullName>
    </submittedName>
</protein>
<evidence type="ECO:0000313" key="6">
    <source>
        <dbReference type="EMBL" id="TDN43624.1"/>
    </source>
</evidence>
<feature type="transmembrane region" description="Helical" evidence="4">
    <location>
        <begin position="73"/>
        <end position="104"/>
    </location>
</feature>
<reference evidence="6 7" key="1">
    <citation type="submission" date="2019-03" db="EMBL/GenBank/DDBJ databases">
        <title>Genomic analyses of the natural microbiome of Caenorhabditis elegans.</title>
        <authorList>
            <person name="Samuel B."/>
        </authorList>
    </citation>
    <scope>NUCLEOTIDE SEQUENCE [LARGE SCALE GENOMIC DNA]</scope>
    <source>
        <strain evidence="6 7">JUb65</strain>
    </source>
</reference>
<dbReference type="Gene3D" id="3.30.565.10">
    <property type="entry name" value="Histidine kinase-like ATPase, C-terminal domain"/>
    <property type="match status" value="1"/>
</dbReference>
<accession>A0A4R6DH45</accession>
<keyword evidence="4" id="KW-0812">Transmembrane</keyword>
<dbReference type="InterPro" id="IPR005467">
    <property type="entry name" value="His_kinase_dom"/>
</dbReference>
<evidence type="ECO:0000313" key="7">
    <source>
        <dbReference type="Proteomes" id="UP000295764"/>
    </source>
</evidence>
<feature type="domain" description="Histidine kinase" evidence="5">
    <location>
        <begin position="195"/>
        <end position="389"/>
    </location>
</feature>
<dbReference type="STRING" id="2035.RU06_00930"/>
<feature type="transmembrane region" description="Helical" evidence="4">
    <location>
        <begin position="41"/>
        <end position="61"/>
    </location>
</feature>
<dbReference type="PANTHER" id="PTHR24421:SF62">
    <property type="entry name" value="SENSORY TRANSDUCTION HISTIDINE KINASE"/>
    <property type="match status" value="1"/>
</dbReference>
<dbReference type="Pfam" id="PF02518">
    <property type="entry name" value="HATPase_c"/>
    <property type="match status" value="1"/>
</dbReference>
<organism evidence="6 7">
    <name type="scientific">Curtobacterium flaccumfaciens</name>
    <dbReference type="NCBI Taxonomy" id="2035"/>
    <lineage>
        <taxon>Bacteria</taxon>
        <taxon>Bacillati</taxon>
        <taxon>Actinomycetota</taxon>
        <taxon>Actinomycetes</taxon>
        <taxon>Micrococcales</taxon>
        <taxon>Microbacteriaceae</taxon>
        <taxon>Curtobacterium</taxon>
    </lineage>
</organism>
<feature type="transmembrane region" description="Helical" evidence="4">
    <location>
        <begin position="111"/>
        <end position="130"/>
    </location>
</feature>
<dbReference type="SMART" id="SM00387">
    <property type="entry name" value="HATPase_c"/>
    <property type="match status" value="1"/>
</dbReference>
<dbReference type="InterPro" id="IPR036890">
    <property type="entry name" value="HATPase_C_sf"/>
</dbReference>
<dbReference type="GO" id="GO:0046983">
    <property type="term" value="F:protein dimerization activity"/>
    <property type="evidence" value="ECO:0007669"/>
    <property type="project" value="InterPro"/>
</dbReference>
<gene>
    <name evidence="6" type="ORF">EDF64_10751</name>
</gene>
<dbReference type="PROSITE" id="PS50109">
    <property type="entry name" value="HIS_KIN"/>
    <property type="match status" value="1"/>
</dbReference>
<name>A0A4R6DH45_9MICO</name>
<keyword evidence="2 6" id="KW-0418">Kinase</keyword>
<dbReference type="EMBL" id="SNVW01000007">
    <property type="protein sequence ID" value="TDN43624.1"/>
    <property type="molecule type" value="Genomic_DNA"/>
</dbReference>
<dbReference type="InterPro" id="IPR050482">
    <property type="entry name" value="Sensor_HK_TwoCompSys"/>
</dbReference>
<dbReference type="PANTHER" id="PTHR24421">
    <property type="entry name" value="NITRATE/NITRITE SENSOR PROTEIN NARX-RELATED"/>
    <property type="match status" value="1"/>
</dbReference>
<dbReference type="Proteomes" id="UP000295764">
    <property type="component" value="Unassembled WGS sequence"/>
</dbReference>
<comment type="caution">
    <text evidence="6">The sequence shown here is derived from an EMBL/GenBank/DDBJ whole genome shotgun (WGS) entry which is preliminary data.</text>
</comment>
<dbReference type="Gene3D" id="1.20.5.1930">
    <property type="match status" value="1"/>
</dbReference>
<feature type="transmembrane region" description="Helical" evidence="4">
    <location>
        <begin position="136"/>
        <end position="156"/>
    </location>
</feature>
<evidence type="ECO:0000256" key="3">
    <source>
        <dbReference type="ARBA" id="ARBA00023012"/>
    </source>
</evidence>
<dbReference type="InterPro" id="IPR017205">
    <property type="entry name" value="Sig_transdc_His_kinase_ChrS"/>
</dbReference>
<dbReference type="RefSeq" id="WP_133520068.1">
    <property type="nucleotide sequence ID" value="NZ_SNVW01000007.1"/>
</dbReference>